<dbReference type="CDD" id="cd00141">
    <property type="entry name" value="NT_POLXc"/>
    <property type="match status" value="1"/>
</dbReference>
<feature type="compositionally biased region" description="Polar residues" evidence="9">
    <location>
        <begin position="256"/>
        <end position="271"/>
    </location>
</feature>
<dbReference type="InterPro" id="IPR018944">
    <property type="entry name" value="DNA_pol_lambd_fingers_domain"/>
</dbReference>
<proteinExistence type="inferred from homology"/>
<comment type="similarity">
    <text evidence="1">Belongs to the DNA polymerase type-X family.</text>
</comment>
<dbReference type="SUPFAM" id="SSF47802">
    <property type="entry name" value="DNA polymerase beta, N-terminal domain-like"/>
    <property type="match status" value="1"/>
</dbReference>
<gene>
    <name evidence="11" type="ORF">N0V83_009899</name>
</gene>
<dbReference type="InterPro" id="IPR002008">
    <property type="entry name" value="DNA_pol_X_beta-like"/>
</dbReference>
<comment type="catalytic activity">
    <reaction evidence="8">
        <text>DNA(n) + a 2'-deoxyribonucleoside 5'-triphosphate = DNA(n+1) + diphosphate</text>
        <dbReference type="Rhea" id="RHEA:22508"/>
        <dbReference type="Rhea" id="RHEA-COMP:17339"/>
        <dbReference type="Rhea" id="RHEA-COMP:17340"/>
        <dbReference type="ChEBI" id="CHEBI:33019"/>
        <dbReference type="ChEBI" id="CHEBI:61560"/>
        <dbReference type="ChEBI" id="CHEBI:173112"/>
        <dbReference type="EC" id="2.7.7.7"/>
    </reaction>
</comment>
<name>A0A9W8XZ93_9PLEO</name>
<dbReference type="GO" id="GO:0005634">
    <property type="term" value="C:nucleus"/>
    <property type="evidence" value="ECO:0007669"/>
    <property type="project" value="TreeGrafter"/>
</dbReference>
<dbReference type="Gene3D" id="1.10.150.110">
    <property type="entry name" value="DNA polymerase beta, N-terminal domain-like"/>
    <property type="match status" value="1"/>
</dbReference>
<evidence type="ECO:0000256" key="8">
    <source>
        <dbReference type="ARBA" id="ARBA00049244"/>
    </source>
</evidence>
<dbReference type="Gene3D" id="3.30.210.10">
    <property type="entry name" value="DNA polymerase, thumb domain"/>
    <property type="match status" value="1"/>
</dbReference>
<evidence type="ECO:0000256" key="4">
    <source>
        <dbReference type="ARBA" id="ARBA00022695"/>
    </source>
</evidence>
<evidence type="ECO:0000256" key="6">
    <source>
        <dbReference type="ARBA" id="ARBA00022932"/>
    </source>
</evidence>
<dbReference type="InterPro" id="IPR028207">
    <property type="entry name" value="DNA_pol_B_palm_palm"/>
</dbReference>
<dbReference type="PRINTS" id="PR00870">
    <property type="entry name" value="DNAPOLXBETA"/>
</dbReference>
<dbReference type="InterPro" id="IPR029398">
    <property type="entry name" value="PolB_thumb"/>
</dbReference>
<dbReference type="EC" id="2.7.7.7" evidence="2"/>
<dbReference type="SUPFAM" id="SSF81585">
    <property type="entry name" value="PsbU/PolX domain-like"/>
    <property type="match status" value="1"/>
</dbReference>
<feature type="region of interest" description="Disordered" evidence="9">
    <location>
        <begin position="253"/>
        <end position="292"/>
    </location>
</feature>
<dbReference type="Pfam" id="PF14716">
    <property type="entry name" value="HHH_8"/>
    <property type="match status" value="1"/>
</dbReference>
<dbReference type="InterPro" id="IPR019843">
    <property type="entry name" value="DNA_pol-X_BS"/>
</dbReference>
<keyword evidence="12" id="KW-1185">Reference proteome</keyword>
<dbReference type="Gene3D" id="3.30.460.10">
    <property type="entry name" value="Beta Polymerase, domain 2"/>
    <property type="match status" value="1"/>
</dbReference>
<keyword evidence="5" id="KW-0227">DNA damage</keyword>
<keyword evidence="7" id="KW-0234">DNA repair</keyword>
<evidence type="ECO:0000259" key="10">
    <source>
        <dbReference type="SMART" id="SM00483"/>
    </source>
</evidence>
<dbReference type="InterPro" id="IPR002054">
    <property type="entry name" value="DNA-dir_DNA_pol_X"/>
</dbReference>
<feature type="region of interest" description="Disordered" evidence="9">
    <location>
        <begin position="116"/>
        <end position="154"/>
    </location>
</feature>
<keyword evidence="4" id="KW-0548">Nucleotidyltransferase</keyword>
<dbReference type="GO" id="GO:0003677">
    <property type="term" value="F:DNA binding"/>
    <property type="evidence" value="ECO:0007669"/>
    <property type="project" value="InterPro"/>
</dbReference>
<accession>A0A9W8XZ93</accession>
<dbReference type="InterPro" id="IPR022312">
    <property type="entry name" value="DNA_pol_X"/>
</dbReference>
<dbReference type="PROSITE" id="PS00522">
    <property type="entry name" value="DNA_POLYMERASE_X"/>
    <property type="match status" value="1"/>
</dbReference>
<dbReference type="FunFam" id="1.10.150.110:FF:000005">
    <property type="entry name" value="DNA polymerase POL4"/>
    <property type="match status" value="1"/>
</dbReference>
<evidence type="ECO:0000256" key="2">
    <source>
        <dbReference type="ARBA" id="ARBA00012417"/>
    </source>
</evidence>
<dbReference type="SUPFAM" id="SSF81301">
    <property type="entry name" value="Nucleotidyltransferase"/>
    <property type="match status" value="1"/>
</dbReference>
<comment type="caution">
    <text evidence="11">The sequence shown here is derived from an EMBL/GenBank/DDBJ whole genome shotgun (WGS) entry which is preliminary data.</text>
</comment>
<dbReference type="InterPro" id="IPR037160">
    <property type="entry name" value="DNA_Pol_thumb_sf"/>
</dbReference>
<organism evidence="11 12">
    <name type="scientific">Neocucurbitaria cava</name>
    <dbReference type="NCBI Taxonomy" id="798079"/>
    <lineage>
        <taxon>Eukaryota</taxon>
        <taxon>Fungi</taxon>
        <taxon>Dikarya</taxon>
        <taxon>Ascomycota</taxon>
        <taxon>Pezizomycotina</taxon>
        <taxon>Dothideomycetes</taxon>
        <taxon>Pleosporomycetidae</taxon>
        <taxon>Pleosporales</taxon>
        <taxon>Pleosporineae</taxon>
        <taxon>Cucurbitariaceae</taxon>
        <taxon>Neocucurbitaria</taxon>
    </lineage>
</organism>
<evidence type="ECO:0000256" key="3">
    <source>
        <dbReference type="ARBA" id="ARBA00022679"/>
    </source>
</evidence>
<protein>
    <recommendedName>
        <fullName evidence="2">DNA-directed DNA polymerase</fullName>
        <ecNumber evidence="2">2.7.7.7</ecNumber>
    </recommendedName>
</protein>
<keyword evidence="3" id="KW-0808">Transferase</keyword>
<dbReference type="Gene3D" id="1.10.150.20">
    <property type="entry name" value="5' to 3' exonuclease, C-terminal subdomain"/>
    <property type="match status" value="1"/>
</dbReference>
<evidence type="ECO:0000313" key="11">
    <source>
        <dbReference type="EMBL" id="KAJ4363603.1"/>
    </source>
</evidence>
<dbReference type="Pfam" id="PF14792">
    <property type="entry name" value="DNA_pol_B_palm"/>
    <property type="match status" value="1"/>
</dbReference>
<dbReference type="InterPro" id="IPR043519">
    <property type="entry name" value="NT_sf"/>
</dbReference>
<dbReference type="Proteomes" id="UP001140560">
    <property type="component" value="Unassembled WGS sequence"/>
</dbReference>
<dbReference type="PANTHER" id="PTHR11276:SF29">
    <property type="entry name" value="DNA POLYMERASE TYPE-X FAMILY PROTEIN POL4"/>
    <property type="match status" value="1"/>
</dbReference>
<evidence type="ECO:0000256" key="9">
    <source>
        <dbReference type="SAM" id="MobiDB-lite"/>
    </source>
</evidence>
<feature type="compositionally biased region" description="Acidic residues" evidence="9">
    <location>
        <begin position="129"/>
        <end position="143"/>
    </location>
</feature>
<dbReference type="PRINTS" id="PR00869">
    <property type="entry name" value="DNAPOLX"/>
</dbReference>
<dbReference type="InterPro" id="IPR027421">
    <property type="entry name" value="DNA_pol_lamdba_lyase_dom_sf"/>
</dbReference>
<dbReference type="GO" id="GO:0006303">
    <property type="term" value="P:double-strand break repair via nonhomologous end joining"/>
    <property type="evidence" value="ECO:0007669"/>
    <property type="project" value="TreeGrafter"/>
</dbReference>
<evidence type="ECO:0000256" key="5">
    <source>
        <dbReference type="ARBA" id="ARBA00022763"/>
    </source>
</evidence>
<dbReference type="FunFam" id="3.30.210.10:FF:000005">
    <property type="entry name" value="DNA polymerase IV"/>
    <property type="match status" value="1"/>
</dbReference>
<dbReference type="SMART" id="SM00483">
    <property type="entry name" value="POLXc"/>
    <property type="match status" value="1"/>
</dbReference>
<dbReference type="PANTHER" id="PTHR11276">
    <property type="entry name" value="DNA POLYMERASE TYPE-X FAMILY MEMBER"/>
    <property type="match status" value="1"/>
</dbReference>
<dbReference type="GO" id="GO:0003887">
    <property type="term" value="F:DNA-directed DNA polymerase activity"/>
    <property type="evidence" value="ECO:0007669"/>
    <property type="project" value="UniProtKB-KW"/>
</dbReference>
<evidence type="ECO:0000256" key="1">
    <source>
        <dbReference type="ARBA" id="ARBA00008323"/>
    </source>
</evidence>
<dbReference type="AlphaFoldDB" id="A0A9W8XZ93"/>
<feature type="domain" description="DNA-directed DNA polymerase X" evidence="10">
    <location>
        <begin position="340"/>
        <end position="710"/>
    </location>
</feature>
<dbReference type="InterPro" id="IPR010996">
    <property type="entry name" value="HHH_MUS81"/>
</dbReference>
<evidence type="ECO:0000313" key="12">
    <source>
        <dbReference type="Proteomes" id="UP001140560"/>
    </source>
</evidence>
<dbReference type="EMBL" id="JAPEUY010000019">
    <property type="protein sequence ID" value="KAJ4363603.1"/>
    <property type="molecule type" value="Genomic_DNA"/>
</dbReference>
<evidence type="ECO:0000256" key="7">
    <source>
        <dbReference type="ARBA" id="ARBA00023204"/>
    </source>
</evidence>
<dbReference type="Pfam" id="PF14791">
    <property type="entry name" value="DNA_pol_B_thumb"/>
    <property type="match status" value="1"/>
</dbReference>
<dbReference type="Pfam" id="PF10391">
    <property type="entry name" value="DNA_pol_lambd_f"/>
    <property type="match status" value="1"/>
</dbReference>
<dbReference type="OrthoDB" id="205514at2759"/>
<keyword evidence="6" id="KW-0239">DNA-directed DNA polymerase</keyword>
<reference evidence="11" key="1">
    <citation type="submission" date="2022-10" db="EMBL/GenBank/DDBJ databases">
        <title>Tapping the CABI collections for fungal endophytes: first genome assemblies for Collariella, Neodidymelliopsis, Ascochyta clinopodiicola, Didymella pomorum, Didymosphaeria variabile, Neocosmospora piperis and Neocucurbitaria cava.</title>
        <authorList>
            <person name="Hill R."/>
        </authorList>
    </citation>
    <scope>NUCLEOTIDE SEQUENCE</scope>
    <source>
        <strain evidence="11">IMI 356814</strain>
    </source>
</reference>
<sequence>MDEQYHSSQTMRAASLSPTSTLSLPGLDLSNLPPIAILTAHLKDEELRQLKETLRRYDAPLTADVSRASVFIGKVGTKRRAEFEIRARKLVVEEVAALKRSASPVKAVGLPRKRRKVSRAQITAHEGDSTTEDETVEDSETEDESRTGKQVTPVSSSFRSEEVLQVAQVFDKTSNDDIIWVVKLDWIDACVSAGHLVPLADNLVYKAKVLERPKSLNNKSIKAIFATAGKTAPASQTLLATRPHAVQDILDRAKSDVSTTTTPKSTYQPHRSSNHGSRRFEGKSYASSTQPAGKSYASQTAHLLQATTSEYEGEDTDVPQPPDWVKKGVKYSCQRFTPANGPNEDFLDQLKKIRTVRTLIDDDIGVRAYSTIIASIAAYPYKLSHPREIAMLPGCDEKTAVLFVEWKNTGKIQAVEDYENDEAMKVLRSFYDIWGVGAKTARNFYYNNHWTELDDIIEFGWNDLDRVQQIGVKYYDEFLVPIPRNEVEQIASVVHDCAIRLRDDRITVTIVGGYRRGKQASGDVDMIVSHPDLSCTAGLVREIVEALEETEWITHTLTMNMTNTNRGQHALPFRSAKGAAGGVGFDTLDKALVVWQDPTWLTRTQDLAENPKAKNPNIHRRVDIIIAPWRTVGCAIMGWSGGTTFQRDLRRYAKAVKGWKFDSSGIRSRSTGEAVLLEGPEGVVGGSPEDAERVVFEGLGLEYVPPEYRVTY</sequence>